<sequence>MSSGIDADIALDAAVVLSLGMNRVLGRGAGLAGRGAEALAALAAGRAEARAAALAEVESHESALREVVERNARIAALAETRAKIGAEVPLPEPLRPDEQGPDELTAWCAATDRALDEAERHLSEHLAAQVSTQIFAAPAEGLQADVASPRTPPPGADDVRRDLERIITRLLPDAADAERRAVAEAARLLAGAGTAEEAEGVLQEVRLRIQAANRRTEERRERERRLAAERDAAEQAEAERRYVLDSITAAFEDMGYEVHAGFETLTAEDGTVTLTKGAWPDHSVRMRVEDAAHVRASMVRERPAESEDDRRVDVEREREWCEAFEAARARLADAGIRSDVAWRLEPGVRELPVSARSRQTRGRAGQRERHRERHN</sequence>
<evidence type="ECO:0000313" key="4">
    <source>
        <dbReference type="Proteomes" id="UP001569904"/>
    </source>
</evidence>
<feature type="coiled-coil region" evidence="1">
    <location>
        <begin position="195"/>
        <end position="239"/>
    </location>
</feature>
<evidence type="ECO:0000256" key="1">
    <source>
        <dbReference type="SAM" id="Coils"/>
    </source>
</evidence>
<dbReference type="EMBL" id="JAXCEH010000001">
    <property type="protein sequence ID" value="MFA1552268.1"/>
    <property type="molecule type" value="Genomic_DNA"/>
</dbReference>
<gene>
    <name evidence="3" type="ORF">SM436_01055</name>
</gene>
<feature type="compositionally biased region" description="Basic and acidic residues" evidence="2">
    <location>
        <begin position="365"/>
        <end position="375"/>
    </location>
</feature>
<name>A0ABV4QRB3_9ACTN</name>
<comment type="caution">
    <text evidence="3">The sequence shown here is derived from an EMBL/GenBank/DDBJ whole genome shotgun (WGS) entry which is preliminary data.</text>
</comment>
<accession>A0ABV4QRB3</accession>
<dbReference type="RefSeq" id="WP_371938551.1">
    <property type="nucleotide sequence ID" value="NZ_JAXCEH010000001.1"/>
</dbReference>
<organism evidence="3 4">
    <name type="scientific">Actinomadura chokoriensis</name>
    <dbReference type="NCBI Taxonomy" id="454156"/>
    <lineage>
        <taxon>Bacteria</taxon>
        <taxon>Bacillati</taxon>
        <taxon>Actinomycetota</taxon>
        <taxon>Actinomycetes</taxon>
        <taxon>Streptosporangiales</taxon>
        <taxon>Thermomonosporaceae</taxon>
        <taxon>Actinomadura</taxon>
    </lineage>
</organism>
<evidence type="ECO:0000313" key="3">
    <source>
        <dbReference type="EMBL" id="MFA1552268.1"/>
    </source>
</evidence>
<protein>
    <submittedName>
        <fullName evidence="3">Response regulator receiver protein</fullName>
    </submittedName>
</protein>
<keyword evidence="4" id="KW-1185">Reference proteome</keyword>
<keyword evidence="1" id="KW-0175">Coiled coil</keyword>
<feature type="region of interest" description="Disordered" evidence="2">
    <location>
        <begin position="351"/>
        <end position="375"/>
    </location>
</feature>
<dbReference type="Proteomes" id="UP001569904">
    <property type="component" value="Unassembled WGS sequence"/>
</dbReference>
<reference evidence="3 4" key="1">
    <citation type="submission" date="2023-11" db="EMBL/GenBank/DDBJ databases">
        <title>Actinomadura monticuli sp. nov., isolated from volcanic ash.</title>
        <authorList>
            <person name="Lee S.D."/>
            <person name="Yang H."/>
            <person name="Kim I.S."/>
        </authorList>
    </citation>
    <scope>NUCLEOTIDE SEQUENCE [LARGE SCALE GENOMIC DNA]</scope>
    <source>
        <strain evidence="3 4">DSM 45346</strain>
    </source>
</reference>
<proteinExistence type="predicted"/>
<evidence type="ECO:0000256" key="2">
    <source>
        <dbReference type="SAM" id="MobiDB-lite"/>
    </source>
</evidence>